<dbReference type="PANTHER" id="PTHR43692:SF1">
    <property type="entry name" value="UDP-N-ACETYLMURAMOYLALANINE--D-GLUTAMATE LIGASE"/>
    <property type="match status" value="1"/>
</dbReference>
<keyword evidence="2" id="KW-0132">Cell division</keyword>
<dbReference type="PROSITE" id="PS01011">
    <property type="entry name" value="FOLYLPOLYGLU_SYNT_1"/>
    <property type="match status" value="1"/>
</dbReference>
<dbReference type="GO" id="GO:0008360">
    <property type="term" value="P:regulation of cell shape"/>
    <property type="evidence" value="ECO:0007669"/>
    <property type="project" value="InterPro"/>
</dbReference>
<protein>
    <submittedName>
        <fullName evidence="6">Uncharacterized protein</fullName>
    </submittedName>
</protein>
<sequence>VPHSKKKDFSVEDHSVVVVGAAQSGIAAAELLVDRGASVTITDLRARTDLPDSLRNDKVQLEFGEHRMETFVNADLVVMSPGVPPIQSVIQAARAAGVPVISEIELASRWMDGRIVAVTGTKGKSTTTVLVGQILAAAGFRTVVGGNIGPALSTQVGKSSPDVLHIVEVSSFQ</sequence>
<evidence type="ECO:0000313" key="6">
    <source>
        <dbReference type="EMBL" id="SVC20684.1"/>
    </source>
</evidence>
<dbReference type="InterPro" id="IPR018109">
    <property type="entry name" value="Folylpolyglutamate_synth_CS"/>
</dbReference>
<dbReference type="EMBL" id="UINC01079047">
    <property type="protein sequence ID" value="SVC20684.1"/>
    <property type="molecule type" value="Genomic_DNA"/>
</dbReference>
<dbReference type="GO" id="GO:0005737">
    <property type="term" value="C:cytoplasm"/>
    <property type="evidence" value="ECO:0007669"/>
    <property type="project" value="InterPro"/>
</dbReference>
<gene>
    <name evidence="6" type="ORF">METZ01_LOCUS273538</name>
</gene>
<dbReference type="Gene3D" id="3.40.1190.10">
    <property type="entry name" value="Mur-like, catalytic domain"/>
    <property type="match status" value="1"/>
</dbReference>
<keyword evidence="4" id="KW-0067">ATP-binding</keyword>
<dbReference type="SUPFAM" id="SSF53623">
    <property type="entry name" value="MurD-like peptide ligases, catalytic domain"/>
    <property type="match status" value="1"/>
</dbReference>
<dbReference type="GO" id="GO:0051301">
    <property type="term" value="P:cell division"/>
    <property type="evidence" value="ECO:0007669"/>
    <property type="project" value="UniProtKB-KW"/>
</dbReference>
<dbReference type="GO" id="GO:0004326">
    <property type="term" value="F:tetrahydrofolylpolyglutamate synthase activity"/>
    <property type="evidence" value="ECO:0007669"/>
    <property type="project" value="InterPro"/>
</dbReference>
<evidence type="ECO:0000256" key="1">
    <source>
        <dbReference type="ARBA" id="ARBA00022598"/>
    </source>
</evidence>
<keyword evidence="1" id="KW-0436">Ligase</keyword>
<name>A0A382K6X3_9ZZZZ</name>
<feature type="non-terminal residue" evidence="6">
    <location>
        <position position="173"/>
    </location>
</feature>
<reference evidence="6" key="1">
    <citation type="submission" date="2018-05" db="EMBL/GenBank/DDBJ databases">
        <authorList>
            <person name="Lanie J.A."/>
            <person name="Ng W.-L."/>
            <person name="Kazmierczak K.M."/>
            <person name="Andrzejewski T.M."/>
            <person name="Davidsen T.M."/>
            <person name="Wayne K.J."/>
            <person name="Tettelin H."/>
            <person name="Glass J.I."/>
            <person name="Rusch D."/>
            <person name="Podicherti R."/>
            <person name="Tsui H.-C.T."/>
            <person name="Winkler M.E."/>
        </authorList>
    </citation>
    <scope>NUCLEOTIDE SEQUENCE</scope>
</reference>
<feature type="non-terminal residue" evidence="6">
    <location>
        <position position="1"/>
    </location>
</feature>
<organism evidence="6">
    <name type="scientific">marine metagenome</name>
    <dbReference type="NCBI Taxonomy" id="408172"/>
    <lineage>
        <taxon>unclassified sequences</taxon>
        <taxon>metagenomes</taxon>
        <taxon>ecological metagenomes</taxon>
    </lineage>
</organism>
<evidence type="ECO:0000256" key="3">
    <source>
        <dbReference type="ARBA" id="ARBA00022741"/>
    </source>
</evidence>
<evidence type="ECO:0000256" key="4">
    <source>
        <dbReference type="ARBA" id="ARBA00022840"/>
    </source>
</evidence>
<dbReference type="InterPro" id="IPR005762">
    <property type="entry name" value="MurD"/>
</dbReference>
<accession>A0A382K6X3</accession>
<dbReference type="InterPro" id="IPR036565">
    <property type="entry name" value="Mur-like_cat_sf"/>
</dbReference>
<dbReference type="SUPFAM" id="SSF51984">
    <property type="entry name" value="MurCD N-terminal domain"/>
    <property type="match status" value="1"/>
</dbReference>
<evidence type="ECO:0000256" key="5">
    <source>
        <dbReference type="ARBA" id="ARBA00023306"/>
    </source>
</evidence>
<dbReference type="GO" id="GO:0005524">
    <property type="term" value="F:ATP binding"/>
    <property type="evidence" value="ECO:0007669"/>
    <property type="project" value="UniProtKB-KW"/>
</dbReference>
<proteinExistence type="predicted"/>
<dbReference type="Gene3D" id="3.40.50.720">
    <property type="entry name" value="NAD(P)-binding Rossmann-like Domain"/>
    <property type="match status" value="1"/>
</dbReference>
<dbReference type="Pfam" id="PF21799">
    <property type="entry name" value="MurD-like_N"/>
    <property type="match status" value="1"/>
</dbReference>
<evidence type="ECO:0000256" key="2">
    <source>
        <dbReference type="ARBA" id="ARBA00022618"/>
    </source>
</evidence>
<dbReference type="AlphaFoldDB" id="A0A382K6X3"/>
<dbReference type="GO" id="GO:0008764">
    <property type="term" value="F:UDP-N-acetylmuramoylalanine-D-glutamate ligase activity"/>
    <property type="evidence" value="ECO:0007669"/>
    <property type="project" value="InterPro"/>
</dbReference>
<keyword evidence="3" id="KW-0547">Nucleotide-binding</keyword>
<dbReference type="PANTHER" id="PTHR43692">
    <property type="entry name" value="UDP-N-ACETYLMURAMOYLALANINE--D-GLUTAMATE LIGASE"/>
    <property type="match status" value="1"/>
</dbReference>
<keyword evidence="5" id="KW-0131">Cell cycle</keyword>